<feature type="region of interest" description="Disordered" evidence="1">
    <location>
        <begin position="179"/>
        <end position="222"/>
    </location>
</feature>
<dbReference type="InterPro" id="IPR025886">
    <property type="entry name" value="PP2-like"/>
</dbReference>
<reference evidence="2 3" key="1">
    <citation type="submission" date="2020-10" db="EMBL/GenBank/DDBJ databases">
        <title>The Coptis chinensis genome and diversification of protoberbering-type alkaloids.</title>
        <authorList>
            <person name="Wang B."/>
            <person name="Shu S."/>
            <person name="Song C."/>
            <person name="Liu Y."/>
        </authorList>
    </citation>
    <scope>NUCLEOTIDE SEQUENCE [LARGE SCALE GENOMIC DNA]</scope>
    <source>
        <strain evidence="2">HL-2020</strain>
        <tissue evidence="2">Leaf</tissue>
    </source>
</reference>
<dbReference type="PANTHER" id="PTHR32278">
    <property type="entry name" value="F-BOX DOMAIN-CONTAINING PROTEIN"/>
    <property type="match status" value="1"/>
</dbReference>
<comment type="caution">
    <text evidence="2">The sequence shown here is derived from an EMBL/GenBank/DDBJ whole genome shotgun (WGS) entry which is preliminary data.</text>
</comment>
<dbReference type="OrthoDB" id="1918565at2759"/>
<dbReference type="EMBL" id="JADFTS010000007">
    <property type="protein sequence ID" value="KAF9596124.1"/>
    <property type="molecule type" value="Genomic_DNA"/>
</dbReference>
<protein>
    <submittedName>
        <fullName evidence="2">Uncharacterized protein</fullName>
    </submittedName>
</protein>
<dbReference type="AlphaFoldDB" id="A0A835LLQ5"/>
<dbReference type="PANTHER" id="PTHR32278:SF11">
    <property type="entry name" value="F-BOX DOMAIN-CONTAINING PROTEIN"/>
    <property type="match status" value="1"/>
</dbReference>
<sequence>MHCSSKKELYFRLCDSVLIEGGKRFPEVAELRTISWLEIQGKINARILSPKTKYAAYLVLKIADRAYGLNAIPSEISVEVGDQISAGTAYMQSQDTQKQNLGRLLFSNRMQVLKSRVIEGDQRIPCDRKDGWMEIELGEFFIDGGDEGEIKMSLKEIKGQQLKGGLIIEGVWRCRPKRRGDIEKRSMETSAREEEEEEGRSREEEKGDDGRKRETAARKEEE</sequence>
<evidence type="ECO:0000256" key="1">
    <source>
        <dbReference type="SAM" id="MobiDB-lite"/>
    </source>
</evidence>
<organism evidence="2 3">
    <name type="scientific">Coptis chinensis</name>
    <dbReference type="NCBI Taxonomy" id="261450"/>
    <lineage>
        <taxon>Eukaryota</taxon>
        <taxon>Viridiplantae</taxon>
        <taxon>Streptophyta</taxon>
        <taxon>Embryophyta</taxon>
        <taxon>Tracheophyta</taxon>
        <taxon>Spermatophyta</taxon>
        <taxon>Magnoliopsida</taxon>
        <taxon>Ranunculales</taxon>
        <taxon>Ranunculaceae</taxon>
        <taxon>Coptidoideae</taxon>
        <taxon>Coptis</taxon>
    </lineage>
</organism>
<proteinExistence type="predicted"/>
<name>A0A835LLQ5_9MAGN</name>
<gene>
    <name evidence="2" type="ORF">IFM89_007177</name>
</gene>
<evidence type="ECO:0000313" key="3">
    <source>
        <dbReference type="Proteomes" id="UP000631114"/>
    </source>
</evidence>
<accession>A0A835LLQ5</accession>
<feature type="compositionally biased region" description="Basic and acidic residues" evidence="1">
    <location>
        <begin position="179"/>
        <end position="192"/>
    </location>
</feature>
<dbReference type="Pfam" id="PF14299">
    <property type="entry name" value="PP2"/>
    <property type="match status" value="1"/>
</dbReference>
<evidence type="ECO:0000313" key="2">
    <source>
        <dbReference type="EMBL" id="KAF9596124.1"/>
    </source>
</evidence>
<keyword evidence="3" id="KW-1185">Reference proteome</keyword>
<dbReference type="Proteomes" id="UP000631114">
    <property type="component" value="Unassembled WGS sequence"/>
</dbReference>
<feature type="compositionally biased region" description="Basic and acidic residues" evidence="1">
    <location>
        <begin position="199"/>
        <end position="222"/>
    </location>
</feature>